<dbReference type="EC" id="2.7.4.8" evidence="4 13"/>
<comment type="similarity">
    <text evidence="3 13">Belongs to the guanylate kinase family.</text>
</comment>
<evidence type="ECO:0000313" key="15">
    <source>
        <dbReference type="EMBL" id="TWT55743.1"/>
    </source>
</evidence>
<name>A0A5C5X0Q6_9PLAN</name>
<dbReference type="Proteomes" id="UP000317243">
    <property type="component" value="Unassembled WGS sequence"/>
</dbReference>
<evidence type="ECO:0000256" key="6">
    <source>
        <dbReference type="ARBA" id="ARBA00022490"/>
    </source>
</evidence>
<organism evidence="15 16">
    <name type="scientific">Thalassoglobus neptunius</name>
    <dbReference type="NCBI Taxonomy" id="1938619"/>
    <lineage>
        <taxon>Bacteria</taxon>
        <taxon>Pseudomonadati</taxon>
        <taxon>Planctomycetota</taxon>
        <taxon>Planctomycetia</taxon>
        <taxon>Planctomycetales</taxon>
        <taxon>Planctomycetaceae</taxon>
        <taxon>Thalassoglobus</taxon>
    </lineage>
</organism>
<comment type="subcellular location">
    <subcellularLocation>
        <location evidence="2 13">Cytoplasm</location>
    </subcellularLocation>
</comment>
<dbReference type="InterPro" id="IPR008144">
    <property type="entry name" value="Guanylate_kin-like_dom"/>
</dbReference>
<dbReference type="Gene3D" id="3.30.63.10">
    <property type="entry name" value="Guanylate Kinase phosphate binding domain"/>
    <property type="match status" value="1"/>
</dbReference>
<dbReference type="SMART" id="SM00072">
    <property type="entry name" value="GuKc"/>
    <property type="match status" value="1"/>
</dbReference>
<evidence type="ECO:0000256" key="7">
    <source>
        <dbReference type="ARBA" id="ARBA00022679"/>
    </source>
</evidence>
<feature type="binding site" evidence="13">
    <location>
        <begin position="21"/>
        <end position="28"/>
    </location>
    <ligand>
        <name>ATP</name>
        <dbReference type="ChEBI" id="CHEBI:30616"/>
    </ligand>
</feature>
<dbReference type="HAMAP" id="MF_00328">
    <property type="entry name" value="Guanylate_kinase"/>
    <property type="match status" value="1"/>
</dbReference>
<comment type="catalytic activity">
    <reaction evidence="12 13">
        <text>GMP + ATP = GDP + ADP</text>
        <dbReference type="Rhea" id="RHEA:20780"/>
        <dbReference type="ChEBI" id="CHEBI:30616"/>
        <dbReference type="ChEBI" id="CHEBI:58115"/>
        <dbReference type="ChEBI" id="CHEBI:58189"/>
        <dbReference type="ChEBI" id="CHEBI:456216"/>
        <dbReference type="EC" id="2.7.4.8"/>
    </reaction>
</comment>
<proteinExistence type="inferred from homology"/>
<evidence type="ECO:0000259" key="14">
    <source>
        <dbReference type="PROSITE" id="PS50052"/>
    </source>
</evidence>
<gene>
    <name evidence="13 15" type="primary">gmk</name>
    <name evidence="15" type="ORF">KOR42_25540</name>
</gene>
<dbReference type="PROSITE" id="PS00856">
    <property type="entry name" value="GUANYLATE_KINASE_1"/>
    <property type="match status" value="1"/>
</dbReference>
<dbReference type="CDD" id="cd00071">
    <property type="entry name" value="GMPK"/>
    <property type="match status" value="1"/>
</dbReference>
<keyword evidence="10 13" id="KW-0067">ATP-binding</keyword>
<dbReference type="SUPFAM" id="SSF52540">
    <property type="entry name" value="P-loop containing nucleoside triphosphate hydrolases"/>
    <property type="match status" value="1"/>
</dbReference>
<comment type="caution">
    <text evidence="15">The sequence shown here is derived from an EMBL/GenBank/DDBJ whole genome shotgun (WGS) entry which is preliminary data.</text>
</comment>
<dbReference type="InterPro" id="IPR017665">
    <property type="entry name" value="Guanylate_kinase"/>
</dbReference>
<dbReference type="FunFam" id="3.30.63.10:FF:000005">
    <property type="entry name" value="Guanylate kinase"/>
    <property type="match status" value="1"/>
</dbReference>
<accession>A0A5C5X0Q6</accession>
<evidence type="ECO:0000256" key="4">
    <source>
        <dbReference type="ARBA" id="ARBA00012961"/>
    </source>
</evidence>
<keyword evidence="7 13" id="KW-0808">Transferase</keyword>
<evidence type="ECO:0000256" key="8">
    <source>
        <dbReference type="ARBA" id="ARBA00022741"/>
    </source>
</evidence>
<evidence type="ECO:0000256" key="3">
    <source>
        <dbReference type="ARBA" id="ARBA00005790"/>
    </source>
</evidence>
<keyword evidence="9 13" id="KW-0418">Kinase</keyword>
<evidence type="ECO:0000256" key="12">
    <source>
        <dbReference type="ARBA" id="ARBA00048594"/>
    </source>
</evidence>
<dbReference type="InterPro" id="IPR027417">
    <property type="entry name" value="P-loop_NTPase"/>
</dbReference>
<dbReference type="GO" id="GO:0005829">
    <property type="term" value="C:cytosol"/>
    <property type="evidence" value="ECO:0007669"/>
    <property type="project" value="TreeGrafter"/>
</dbReference>
<reference evidence="15 16" key="1">
    <citation type="submission" date="2019-02" db="EMBL/GenBank/DDBJ databases">
        <title>Deep-cultivation of Planctomycetes and their phenomic and genomic characterization uncovers novel biology.</title>
        <authorList>
            <person name="Wiegand S."/>
            <person name="Jogler M."/>
            <person name="Boedeker C."/>
            <person name="Pinto D."/>
            <person name="Vollmers J."/>
            <person name="Rivas-Marin E."/>
            <person name="Kohn T."/>
            <person name="Peeters S.H."/>
            <person name="Heuer A."/>
            <person name="Rast P."/>
            <person name="Oberbeckmann S."/>
            <person name="Bunk B."/>
            <person name="Jeske O."/>
            <person name="Meyerdierks A."/>
            <person name="Storesund J.E."/>
            <person name="Kallscheuer N."/>
            <person name="Luecker S."/>
            <person name="Lage O.M."/>
            <person name="Pohl T."/>
            <person name="Merkel B.J."/>
            <person name="Hornburger P."/>
            <person name="Mueller R.-W."/>
            <person name="Bruemmer F."/>
            <person name="Labrenz M."/>
            <person name="Spormann A.M."/>
            <person name="Op Den Camp H."/>
            <person name="Overmann J."/>
            <person name="Amann R."/>
            <person name="Jetten M.S.M."/>
            <person name="Mascher T."/>
            <person name="Medema M.H."/>
            <person name="Devos D.P."/>
            <person name="Kaster A.-K."/>
            <person name="Ovreas L."/>
            <person name="Rohde M."/>
            <person name="Galperin M.Y."/>
            <person name="Jogler C."/>
        </authorList>
    </citation>
    <scope>NUCLEOTIDE SEQUENCE [LARGE SCALE GENOMIC DNA]</scope>
    <source>
        <strain evidence="15 16">KOR42</strain>
    </source>
</reference>
<evidence type="ECO:0000256" key="2">
    <source>
        <dbReference type="ARBA" id="ARBA00004496"/>
    </source>
</evidence>
<dbReference type="NCBIfam" id="TIGR03263">
    <property type="entry name" value="guanyl_kin"/>
    <property type="match status" value="1"/>
</dbReference>
<dbReference type="InterPro" id="IPR020590">
    <property type="entry name" value="Guanylate_kinase_CS"/>
</dbReference>
<evidence type="ECO:0000256" key="9">
    <source>
        <dbReference type="ARBA" id="ARBA00022777"/>
    </source>
</evidence>
<evidence type="ECO:0000256" key="10">
    <source>
        <dbReference type="ARBA" id="ARBA00022840"/>
    </source>
</evidence>
<dbReference type="PROSITE" id="PS50052">
    <property type="entry name" value="GUANYLATE_KINASE_2"/>
    <property type="match status" value="1"/>
</dbReference>
<dbReference type="PANTHER" id="PTHR23117:SF13">
    <property type="entry name" value="GUANYLATE KINASE"/>
    <property type="match status" value="1"/>
</dbReference>
<feature type="domain" description="Guanylate kinase-like" evidence="14">
    <location>
        <begin position="14"/>
        <end position="195"/>
    </location>
</feature>
<evidence type="ECO:0000256" key="13">
    <source>
        <dbReference type="HAMAP-Rule" id="MF_00328"/>
    </source>
</evidence>
<dbReference type="Gene3D" id="3.40.50.300">
    <property type="entry name" value="P-loop containing nucleotide triphosphate hydrolases"/>
    <property type="match status" value="1"/>
</dbReference>
<dbReference type="AlphaFoldDB" id="A0A5C5X0Q6"/>
<dbReference type="RefSeq" id="WP_146510090.1">
    <property type="nucleotide sequence ID" value="NZ_SIHI01000002.1"/>
</dbReference>
<evidence type="ECO:0000256" key="1">
    <source>
        <dbReference type="ARBA" id="ARBA00003531"/>
    </source>
</evidence>
<dbReference type="PANTHER" id="PTHR23117">
    <property type="entry name" value="GUANYLATE KINASE-RELATED"/>
    <property type="match status" value="1"/>
</dbReference>
<evidence type="ECO:0000256" key="11">
    <source>
        <dbReference type="ARBA" id="ARBA00030128"/>
    </source>
</evidence>
<sequence length="203" mass="23125">MTEETSKETAAPPCRMVVLSGPSGSGKTTIVERILKDSPVPIQMAVSATTRPKRVGEIDGKHYHFMTSDEFESHRVADDFVECAEVHRSGFWYGTLKSELARIQESGSWVLLEIDVEGALKLMDLYPDAVSIFLQTPSVDEYERRLRNRGTELDEVIQRRLRTAKEELKSSDRYRYRVINDDLDRAVGEICTLLKDTEKNFHA</sequence>
<comment type="function">
    <text evidence="1 13">Essential for recycling GMP and indirectly, cGMP.</text>
</comment>
<keyword evidence="6 13" id="KW-0963">Cytoplasm</keyword>
<evidence type="ECO:0000256" key="5">
    <source>
        <dbReference type="ARBA" id="ARBA00016296"/>
    </source>
</evidence>
<dbReference type="GO" id="GO:0004385">
    <property type="term" value="F:GMP kinase activity"/>
    <property type="evidence" value="ECO:0007669"/>
    <property type="project" value="UniProtKB-UniRule"/>
</dbReference>
<dbReference type="Pfam" id="PF00625">
    <property type="entry name" value="Guanylate_kin"/>
    <property type="match status" value="1"/>
</dbReference>
<dbReference type="OrthoDB" id="9808150at2"/>
<dbReference type="EMBL" id="SIHI01000002">
    <property type="protein sequence ID" value="TWT55743.1"/>
    <property type="molecule type" value="Genomic_DNA"/>
</dbReference>
<keyword evidence="16" id="KW-1185">Reference proteome</keyword>
<protein>
    <recommendedName>
        <fullName evidence="5 13">Guanylate kinase</fullName>
        <ecNumber evidence="4 13">2.7.4.8</ecNumber>
    </recommendedName>
    <alternativeName>
        <fullName evidence="11 13">GMP kinase</fullName>
    </alternativeName>
</protein>
<dbReference type="InterPro" id="IPR008145">
    <property type="entry name" value="GK/Ca_channel_bsu"/>
</dbReference>
<dbReference type="GO" id="GO:0005524">
    <property type="term" value="F:ATP binding"/>
    <property type="evidence" value="ECO:0007669"/>
    <property type="project" value="UniProtKB-UniRule"/>
</dbReference>
<evidence type="ECO:0000313" key="16">
    <source>
        <dbReference type="Proteomes" id="UP000317243"/>
    </source>
</evidence>
<keyword evidence="8 13" id="KW-0547">Nucleotide-binding</keyword>